<name>A0A345UKI6_9BACT</name>
<feature type="compositionally biased region" description="Basic and acidic residues" evidence="1">
    <location>
        <begin position="16"/>
        <end position="30"/>
    </location>
</feature>
<evidence type="ECO:0000256" key="1">
    <source>
        <dbReference type="SAM" id="MobiDB-lite"/>
    </source>
</evidence>
<dbReference type="Proteomes" id="UP000254808">
    <property type="component" value="Chromosome"/>
</dbReference>
<proteinExistence type="predicted"/>
<dbReference type="AlphaFoldDB" id="A0A345UKI6"/>
<gene>
    <name evidence="2" type="ORF">CYPRO_1738</name>
</gene>
<keyword evidence="3" id="KW-1185">Reference proteome</keyword>
<accession>A0A345UKI6</accession>
<reference evidence="2 3" key="1">
    <citation type="submission" date="2018-03" db="EMBL/GenBank/DDBJ databases">
        <title>Phenotypic and genomic properties of Cyclonatronum proteinivorum gen. nov., sp. nov., a haloalkaliphilic bacteroidete from soda lakes possessing Na+-translocating rhodopsin.</title>
        <authorList>
            <person name="Toshchakov S.V."/>
            <person name="Korzhenkov A."/>
            <person name="Samarov N.I."/>
            <person name="Kublanov I.V."/>
            <person name="Muntyan M.S."/>
            <person name="Sorokin D.Y."/>
        </authorList>
    </citation>
    <scope>NUCLEOTIDE SEQUENCE [LARGE SCALE GENOMIC DNA]</scope>
    <source>
        <strain evidence="2 3">Omega</strain>
    </source>
</reference>
<sequence length="36" mass="4191">MFLAFTVYRVAPNFKGFDRHSHTPARDHSGVKMLQK</sequence>
<feature type="region of interest" description="Disordered" evidence="1">
    <location>
        <begin position="15"/>
        <end position="36"/>
    </location>
</feature>
<evidence type="ECO:0000313" key="2">
    <source>
        <dbReference type="EMBL" id="AXJ00988.1"/>
    </source>
</evidence>
<organism evidence="2 3">
    <name type="scientific">Cyclonatronum proteinivorum</name>
    <dbReference type="NCBI Taxonomy" id="1457365"/>
    <lineage>
        <taxon>Bacteria</taxon>
        <taxon>Pseudomonadati</taxon>
        <taxon>Balneolota</taxon>
        <taxon>Balneolia</taxon>
        <taxon>Balneolales</taxon>
        <taxon>Cyclonatronaceae</taxon>
        <taxon>Cyclonatronum</taxon>
    </lineage>
</organism>
<dbReference type="EMBL" id="CP027806">
    <property type="protein sequence ID" value="AXJ00988.1"/>
    <property type="molecule type" value="Genomic_DNA"/>
</dbReference>
<evidence type="ECO:0000313" key="3">
    <source>
        <dbReference type="Proteomes" id="UP000254808"/>
    </source>
</evidence>
<dbReference type="KEGG" id="cprv:CYPRO_1738"/>
<protein>
    <submittedName>
        <fullName evidence="2">Uncharacterized protein</fullName>
    </submittedName>
</protein>